<accession>A0A1F6MAW6</accession>
<evidence type="ECO:0000313" key="1">
    <source>
        <dbReference type="EMBL" id="OGH68643.1"/>
    </source>
</evidence>
<evidence type="ECO:0008006" key="3">
    <source>
        <dbReference type="Google" id="ProtNLM"/>
    </source>
</evidence>
<dbReference type="Proteomes" id="UP000176282">
    <property type="component" value="Unassembled WGS sequence"/>
</dbReference>
<comment type="caution">
    <text evidence="1">The sequence shown here is derived from an EMBL/GenBank/DDBJ whole genome shotgun (WGS) entry which is preliminary data.</text>
</comment>
<reference evidence="1 2" key="1">
    <citation type="journal article" date="2016" name="Nat. Commun.">
        <title>Thousands of microbial genomes shed light on interconnected biogeochemical processes in an aquifer system.</title>
        <authorList>
            <person name="Anantharaman K."/>
            <person name="Brown C.T."/>
            <person name="Hug L.A."/>
            <person name="Sharon I."/>
            <person name="Castelle C.J."/>
            <person name="Probst A.J."/>
            <person name="Thomas B.C."/>
            <person name="Singh A."/>
            <person name="Wilkins M.J."/>
            <person name="Karaoz U."/>
            <person name="Brodie E.L."/>
            <person name="Williams K.H."/>
            <person name="Hubbard S.S."/>
            <person name="Banfield J.F."/>
        </authorList>
    </citation>
    <scope>NUCLEOTIDE SEQUENCE [LARGE SCALE GENOMIC DNA]</scope>
</reference>
<name>A0A1F6MAW6_9BACT</name>
<dbReference type="SUPFAM" id="SSF109604">
    <property type="entry name" value="HD-domain/PDEase-like"/>
    <property type="match status" value="1"/>
</dbReference>
<dbReference type="CDD" id="cd00077">
    <property type="entry name" value="HDc"/>
    <property type="match status" value="1"/>
</dbReference>
<sequence length="265" mass="30986">MVATVGTLCYTLSVMNSSKIDQLTRRAEERMTLSRDQLHDLSHVRRVVQSVETFAVALGCDERQREALRLAAWWHDVSRTLSRRPSIIFMPFFDDILSALFLWRESIRCGVFGSVVGTATRMIFCKSIGTGKILTKILMRKKNRILTDILQDADMLDVLNIERTKNMYALVEASRMYHFSYKLMIWWFLSLQKLQLKTTIAKKQLAIVLHEFLAWIQERDMLLWHIDHFGRTWVEKNIARAKIFLHQLQSFLEPSPPLMQSHTLS</sequence>
<dbReference type="AlphaFoldDB" id="A0A1F6MAW6"/>
<protein>
    <recommendedName>
        <fullName evidence="3">HD domain-containing protein</fullName>
    </recommendedName>
</protein>
<gene>
    <name evidence="1" type="ORF">A3J66_01930</name>
</gene>
<dbReference type="EMBL" id="MFQB01000010">
    <property type="protein sequence ID" value="OGH68643.1"/>
    <property type="molecule type" value="Genomic_DNA"/>
</dbReference>
<proteinExistence type="predicted"/>
<dbReference type="STRING" id="1798680.A3J66_01930"/>
<dbReference type="Gene3D" id="1.10.3210.10">
    <property type="entry name" value="Hypothetical protein af1432"/>
    <property type="match status" value="1"/>
</dbReference>
<organism evidence="1 2">
    <name type="scientific">Candidatus Magasanikbacteria bacterium RIFCSPHIGHO2_02_FULL_47_14</name>
    <dbReference type="NCBI Taxonomy" id="1798680"/>
    <lineage>
        <taxon>Bacteria</taxon>
        <taxon>Candidatus Magasanikiibacteriota</taxon>
    </lineage>
</organism>
<dbReference type="InterPro" id="IPR003607">
    <property type="entry name" value="HD/PDEase_dom"/>
</dbReference>
<evidence type="ECO:0000313" key="2">
    <source>
        <dbReference type="Proteomes" id="UP000176282"/>
    </source>
</evidence>